<organism evidence="1 2">
    <name type="scientific">Qipengyuania oceanensis</name>
    <dbReference type="NCBI Taxonomy" id="1463597"/>
    <lineage>
        <taxon>Bacteria</taxon>
        <taxon>Pseudomonadati</taxon>
        <taxon>Pseudomonadota</taxon>
        <taxon>Alphaproteobacteria</taxon>
        <taxon>Sphingomonadales</taxon>
        <taxon>Erythrobacteraceae</taxon>
        <taxon>Qipengyuania</taxon>
    </lineage>
</organism>
<dbReference type="Proteomes" id="UP000445582">
    <property type="component" value="Unassembled WGS sequence"/>
</dbReference>
<evidence type="ECO:0000313" key="1">
    <source>
        <dbReference type="EMBL" id="MXO61694.1"/>
    </source>
</evidence>
<dbReference type="SUPFAM" id="SSF82649">
    <property type="entry name" value="SufE/NifU"/>
    <property type="match status" value="1"/>
</dbReference>
<dbReference type="OrthoDB" id="7857113at2"/>
<proteinExistence type="predicted"/>
<dbReference type="Gene3D" id="3.90.1010.10">
    <property type="match status" value="1"/>
</dbReference>
<accession>A0A844YF75</accession>
<sequence>MPAGEREKLYSLDLLGLAVRLSQYPFHKDWSLVGEARSRTCGSVVQCCIQAESDRIVALGLQVSACAVGQAAAAIFAAHAEGYGVAELARTEGQLEAWLAGGGTLPNWPEIEKLQPALPFPARHRAILLPWTAAMRALSKA</sequence>
<comment type="caution">
    <text evidence="1">The sequence shown here is derived from an EMBL/GenBank/DDBJ whole genome shotgun (WGS) entry which is preliminary data.</text>
</comment>
<dbReference type="RefSeq" id="WP_160670432.1">
    <property type="nucleotide sequence ID" value="NZ_WTYN01000001.1"/>
</dbReference>
<reference evidence="1 2" key="1">
    <citation type="submission" date="2019-12" db="EMBL/GenBank/DDBJ databases">
        <title>Genomic-based taxomic classification of the family Erythrobacteraceae.</title>
        <authorList>
            <person name="Xu L."/>
        </authorList>
    </citation>
    <scope>NUCLEOTIDE SEQUENCE [LARGE SCALE GENOMIC DNA]</scope>
    <source>
        <strain evidence="1 2">MCCC 1A09965</strain>
    </source>
</reference>
<dbReference type="AlphaFoldDB" id="A0A844YF75"/>
<gene>
    <name evidence="1" type="ORF">GRI48_01590</name>
</gene>
<evidence type="ECO:0000313" key="2">
    <source>
        <dbReference type="Proteomes" id="UP000445582"/>
    </source>
</evidence>
<dbReference type="EMBL" id="WTYN01000001">
    <property type="protein sequence ID" value="MXO61694.1"/>
    <property type="molecule type" value="Genomic_DNA"/>
</dbReference>
<protein>
    <submittedName>
        <fullName evidence="1">Iron-sulfur cluster assembly scaffold protein</fullName>
    </submittedName>
</protein>
<keyword evidence="2" id="KW-1185">Reference proteome</keyword>
<name>A0A844YF75_9SPHN</name>